<accession>A0A9P3BCM0</accession>
<evidence type="ECO:0000313" key="2">
    <source>
        <dbReference type="EMBL" id="GIJ88937.1"/>
    </source>
</evidence>
<dbReference type="GeneID" id="67006475"/>
<sequence>MRHARLTQMLLRPSSRVVPGLLPRHALRFRAYCSRPYSSSKADEVDIDAILPKPSWSVKSLLPSESAIESTTVTPKQLHHLLRLSALPQPASKEEEDAMLRTLKSQIHFVKEIQSVDATGVKPLQAIRDETPEAIQENKIGLEQLKEAMSKERVVGRSRRIHRVESVRNDRPDGDAWDGNALGYASKTKGKFFVVETGNGSGN</sequence>
<dbReference type="GO" id="GO:0006450">
    <property type="term" value="P:regulation of translational fidelity"/>
    <property type="evidence" value="ECO:0007669"/>
    <property type="project" value="InterPro"/>
</dbReference>
<dbReference type="EMBL" id="BHVY01000005">
    <property type="protein sequence ID" value="GIJ88937.1"/>
    <property type="molecule type" value="Genomic_DNA"/>
</dbReference>
<dbReference type="AlphaFoldDB" id="A0A9P3BCM0"/>
<dbReference type="GO" id="GO:0005739">
    <property type="term" value="C:mitochondrion"/>
    <property type="evidence" value="ECO:0007669"/>
    <property type="project" value="TreeGrafter"/>
</dbReference>
<organism evidence="2 3">
    <name type="scientific">Aspergillus pseudoviridinutans</name>
    <dbReference type="NCBI Taxonomy" id="1517512"/>
    <lineage>
        <taxon>Eukaryota</taxon>
        <taxon>Fungi</taxon>
        <taxon>Dikarya</taxon>
        <taxon>Ascomycota</taxon>
        <taxon>Pezizomycotina</taxon>
        <taxon>Eurotiomycetes</taxon>
        <taxon>Eurotiomycetidae</taxon>
        <taxon>Eurotiales</taxon>
        <taxon>Aspergillaceae</taxon>
        <taxon>Aspergillus</taxon>
        <taxon>Aspergillus subgen. Fumigati</taxon>
    </lineage>
</organism>
<comment type="caution">
    <text evidence="2">The sequence shown here is derived from an EMBL/GenBank/DDBJ whole genome shotgun (WGS) entry which is preliminary data.</text>
</comment>
<dbReference type="RefSeq" id="XP_043159683.1">
    <property type="nucleotide sequence ID" value="XM_043303748.1"/>
</dbReference>
<protein>
    <recommendedName>
        <fullName evidence="1">Glutamyl-tRNA amidotransferase complex subunit Gta3 domain-containing protein</fullName>
    </recommendedName>
</protein>
<evidence type="ECO:0000259" key="1">
    <source>
        <dbReference type="Pfam" id="PF20978"/>
    </source>
</evidence>
<dbReference type="InterPro" id="IPR049545">
    <property type="entry name" value="Gta3_dom"/>
</dbReference>
<dbReference type="OrthoDB" id="5522061at2759"/>
<dbReference type="GO" id="GO:0032543">
    <property type="term" value="P:mitochondrial translation"/>
    <property type="evidence" value="ECO:0007669"/>
    <property type="project" value="TreeGrafter"/>
</dbReference>
<feature type="domain" description="Glutamyl-tRNA amidotransferase complex subunit Gta3" evidence="1">
    <location>
        <begin position="71"/>
        <end position="124"/>
    </location>
</feature>
<dbReference type="Proteomes" id="UP001043456">
    <property type="component" value="Unassembled WGS sequence"/>
</dbReference>
<dbReference type="PANTHER" id="PTHR15004:SF0">
    <property type="entry name" value="GLUTAMYL-TRNA(GLN) AMIDOTRANSFERASE SUBUNIT C, MITOCHONDRIAL"/>
    <property type="match status" value="1"/>
</dbReference>
<dbReference type="PANTHER" id="PTHR15004">
    <property type="entry name" value="GLUTAMYL-TRNA(GLN) AMIDOTRANSFERASE SUBUNIT C, MITOCHONDRIAL"/>
    <property type="match status" value="1"/>
</dbReference>
<reference evidence="2 3" key="1">
    <citation type="submission" date="2018-10" db="EMBL/GenBank/DDBJ databases">
        <title>Pan-genome distribution and transcriptional activeness of fungal secondary metabolism genes in Aspergillus section Fumigati.</title>
        <authorList>
            <person name="Takahashi H."/>
            <person name="Umemura M."/>
            <person name="Ninomiya A."/>
            <person name="Kusuya Y."/>
            <person name="Urayama S."/>
            <person name="Shimizu M."/>
            <person name="Watanabe A."/>
            <person name="Kamei K."/>
            <person name="Yaguchi T."/>
            <person name="Hagiwara D."/>
        </authorList>
    </citation>
    <scope>NUCLEOTIDE SEQUENCE [LARGE SCALE GENOMIC DNA]</scope>
    <source>
        <strain evidence="2 3">IFM 55266</strain>
    </source>
</reference>
<keyword evidence="3" id="KW-1185">Reference proteome</keyword>
<gene>
    <name evidence="2" type="ORF">Asppvi_007865</name>
</gene>
<dbReference type="GO" id="GO:0030956">
    <property type="term" value="C:glutamyl-tRNA(Gln) amidotransferase complex"/>
    <property type="evidence" value="ECO:0007669"/>
    <property type="project" value="TreeGrafter"/>
</dbReference>
<proteinExistence type="predicted"/>
<name>A0A9P3BCM0_9EURO</name>
<dbReference type="GO" id="GO:0070681">
    <property type="term" value="P:glutaminyl-tRNAGln biosynthesis via transamidation"/>
    <property type="evidence" value="ECO:0007669"/>
    <property type="project" value="TreeGrafter"/>
</dbReference>
<dbReference type="Pfam" id="PF20978">
    <property type="entry name" value="Gta3"/>
    <property type="match status" value="1"/>
</dbReference>
<dbReference type="InterPro" id="IPR003837">
    <property type="entry name" value="GatC"/>
</dbReference>
<evidence type="ECO:0000313" key="3">
    <source>
        <dbReference type="Proteomes" id="UP001043456"/>
    </source>
</evidence>